<dbReference type="Proteomes" id="UP001403385">
    <property type="component" value="Unassembled WGS sequence"/>
</dbReference>
<evidence type="ECO:0000313" key="3">
    <source>
        <dbReference type="EMBL" id="MEN7550148.1"/>
    </source>
</evidence>
<protein>
    <submittedName>
        <fullName evidence="3">GAF domain-containing protein</fullName>
    </submittedName>
</protein>
<feature type="domain" description="GAF" evidence="2">
    <location>
        <begin position="143"/>
        <end position="257"/>
    </location>
</feature>
<dbReference type="RefSeq" id="WP_346822928.1">
    <property type="nucleotide sequence ID" value="NZ_JBDKWZ010000012.1"/>
</dbReference>
<keyword evidence="4" id="KW-1185">Reference proteome</keyword>
<dbReference type="SUPFAM" id="SSF55781">
    <property type="entry name" value="GAF domain-like"/>
    <property type="match status" value="1"/>
</dbReference>
<proteinExistence type="predicted"/>
<keyword evidence="1" id="KW-0812">Transmembrane</keyword>
<dbReference type="Pfam" id="PF13185">
    <property type="entry name" value="GAF_2"/>
    <property type="match status" value="1"/>
</dbReference>
<keyword evidence="1" id="KW-1133">Transmembrane helix</keyword>
<accession>A0AAW9S8D7</accession>
<dbReference type="AlphaFoldDB" id="A0AAW9S8D7"/>
<evidence type="ECO:0000256" key="1">
    <source>
        <dbReference type="SAM" id="Phobius"/>
    </source>
</evidence>
<keyword evidence="1" id="KW-0472">Membrane</keyword>
<evidence type="ECO:0000259" key="2">
    <source>
        <dbReference type="Pfam" id="PF13185"/>
    </source>
</evidence>
<dbReference type="EMBL" id="JBDKWZ010000012">
    <property type="protein sequence ID" value="MEN7550148.1"/>
    <property type="molecule type" value="Genomic_DNA"/>
</dbReference>
<reference evidence="3 4" key="1">
    <citation type="submission" date="2024-04" db="EMBL/GenBank/DDBJ databases">
        <title>Novel genus in family Flammeovirgaceae.</title>
        <authorList>
            <person name="Nguyen T.H."/>
            <person name="Vuong T.Q."/>
            <person name="Le H."/>
            <person name="Kim S.-G."/>
        </authorList>
    </citation>
    <scope>NUCLEOTIDE SEQUENCE [LARGE SCALE GENOMIC DNA]</scope>
    <source>
        <strain evidence="3 4">JCM 23209</strain>
    </source>
</reference>
<dbReference type="InterPro" id="IPR029016">
    <property type="entry name" value="GAF-like_dom_sf"/>
</dbReference>
<dbReference type="Gene3D" id="3.30.450.40">
    <property type="match status" value="1"/>
</dbReference>
<sequence>MARKISLIGVIFFIVTTSYAVTQLYLLPQEMLTVVGVTDHKLVEEAANAMNHVNWVLSIDLCIVLVLIVALSFDNLKSRDGNIVYVEKSSFVKEKSSQNDEEGAENSNLNLLVLKNEIESEGDIKEKLENSFQLLCKQLHVGVGALYQAQVKGDFRCLELKSSYAFCLPDGDALEYKFGEGLVGQAAKSNREFIIDEVPENYMQVTSGLGSKQPSFLTILPIVYENDVLGVIELGSFRKYNAKELEYIREANALLAIHIPQLQYA</sequence>
<name>A0AAW9S8D7_9BACT</name>
<dbReference type="InterPro" id="IPR003018">
    <property type="entry name" value="GAF"/>
</dbReference>
<feature type="transmembrane region" description="Helical" evidence="1">
    <location>
        <begin position="55"/>
        <end position="73"/>
    </location>
</feature>
<evidence type="ECO:0000313" key="4">
    <source>
        <dbReference type="Proteomes" id="UP001403385"/>
    </source>
</evidence>
<gene>
    <name evidence="3" type="ORF">AAG747_19670</name>
</gene>
<comment type="caution">
    <text evidence="3">The sequence shown here is derived from an EMBL/GenBank/DDBJ whole genome shotgun (WGS) entry which is preliminary data.</text>
</comment>
<organism evidence="3 4">
    <name type="scientific">Rapidithrix thailandica</name>
    <dbReference type="NCBI Taxonomy" id="413964"/>
    <lineage>
        <taxon>Bacteria</taxon>
        <taxon>Pseudomonadati</taxon>
        <taxon>Bacteroidota</taxon>
        <taxon>Cytophagia</taxon>
        <taxon>Cytophagales</taxon>
        <taxon>Flammeovirgaceae</taxon>
        <taxon>Rapidithrix</taxon>
    </lineage>
</organism>